<keyword evidence="2" id="KW-0479">Metal-binding</keyword>
<evidence type="ECO:0000256" key="2">
    <source>
        <dbReference type="ARBA" id="ARBA00022723"/>
    </source>
</evidence>
<evidence type="ECO:0000259" key="7">
    <source>
        <dbReference type="Pfam" id="PF13456"/>
    </source>
</evidence>
<dbReference type="Gene3D" id="3.30.420.10">
    <property type="entry name" value="Ribonuclease H-like superfamily/Ribonuclease H"/>
    <property type="match status" value="1"/>
</dbReference>
<evidence type="ECO:0000259" key="6">
    <source>
        <dbReference type="Pfam" id="PF08646"/>
    </source>
</evidence>
<protein>
    <recommendedName>
        <fullName evidence="10">Replication factor A C-terminal domain-containing protein</fullName>
    </recommendedName>
</protein>
<proteinExistence type="inferred from homology"/>
<dbReference type="Pfam" id="PF13456">
    <property type="entry name" value="RVT_3"/>
    <property type="match status" value="1"/>
</dbReference>
<dbReference type="AlphaFoldDB" id="A0A8S9LSP5"/>
<dbReference type="CDD" id="cd04476">
    <property type="entry name" value="RPA1_DBD_C"/>
    <property type="match status" value="1"/>
</dbReference>
<dbReference type="InterPro" id="IPR047192">
    <property type="entry name" value="Euk_RPA1_DBD_C"/>
</dbReference>
<reference evidence="8" key="1">
    <citation type="submission" date="2019-12" db="EMBL/GenBank/DDBJ databases">
        <title>Genome sequencing and annotation of Brassica cretica.</title>
        <authorList>
            <person name="Studholme D.J."/>
            <person name="Sarris P.F."/>
        </authorList>
    </citation>
    <scope>NUCLEOTIDE SEQUENCE</scope>
    <source>
        <strain evidence="8">PFS-001/15</strain>
        <tissue evidence="8">Leaf</tissue>
    </source>
</reference>
<evidence type="ECO:0000256" key="3">
    <source>
        <dbReference type="ARBA" id="ARBA00022771"/>
    </source>
</evidence>
<accession>A0A8S9LSP5</accession>
<dbReference type="GO" id="GO:0003677">
    <property type="term" value="F:DNA binding"/>
    <property type="evidence" value="ECO:0007669"/>
    <property type="project" value="UniProtKB-KW"/>
</dbReference>
<dbReference type="PANTHER" id="PTHR47074">
    <property type="entry name" value="BNAC02G40300D PROTEIN"/>
    <property type="match status" value="1"/>
</dbReference>
<name>A0A8S9LSP5_BRACR</name>
<keyword evidence="5" id="KW-0238">DNA-binding</keyword>
<sequence length="432" mass="47984">MSQGRTALCATPCLPPTGLATSQLFPWILWTLWKERNRFVFNGCSASPEDTLATAIRSAKEWEQGHMIEKSTPPRSLPVTKETHTAATIARSDAAWRKEDKKAGLGWTVKTSRFEIRMKKTQWHVSSPLIAEGLAIREAMLFCREHGLDNILLECDSSQLIRAINHEENISELHGILSDILQLSRPPDKSNNTSPPGLKRNSIQEKLVLPVAFTIVEGGELRSPDARLTSSRRNMHFGWCYFGCSKCGRKLQRIDSTFRCVRCNNSHAVGDLRYRVELAIADDTAEGLFICFDGVMTKLHGLEARVAGQMLADEVVYPEDSQMPPFVTSMEGKPYTFHVKLTTYDFTSTHQSFTVTSIIDEHERPPLPEFAVNEKGGNDGENVGHIQPIHVKVDSGGSSGATTLNAVKDPIGHVPKKMDIASTHALKKARIP</sequence>
<dbReference type="EMBL" id="QGKW02000276">
    <property type="protein sequence ID" value="KAF2609077.1"/>
    <property type="molecule type" value="Genomic_DNA"/>
</dbReference>
<dbReference type="InterPro" id="IPR013955">
    <property type="entry name" value="Rep_factor-A_C"/>
</dbReference>
<dbReference type="SUPFAM" id="SSF53098">
    <property type="entry name" value="Ribonuclease H-like"/>
    <property type="match status" value="1"/>
</dbReference>
<dbReference type="GO" id="GO:0004523">
    <property type="term" value="F:RNA-DNA hybrid ribonuclease activity"/>
    <property type="evidence" value="ECO:0007669"/>
    <property type="project" value="InterPro"/>
</dbReference>
<evidence type="ECO:0000313" key="9">
    <source>
        <dbReference type="Proteomes" id="UP000712281"/>
    </source>
</evidence>
<dbReference type="InterPro" id="IPR044730">
    <property type="entry name" value="RNase_H-like_dom_plant"/>
</dbReference>
<dbReference type="InterPro" id="IPR036397">
    <property type="entry name" value="RNaseH_sf"/>
</dbReference>
<keyword evidence="4" id="KW-0862">Zinc</keyword>
<feature type="domain" description="RNase H type-1" evidence="7">
    <location>
        <begin position="92"/>
        <end position="184"/>
    </location>
</feature>
<dbReference type="Pfam" id="PF08646">
    <property type="entry name" value="Rep_fac-A_C"/>
    <property type="match status" value="1"/>
</dbReference>
<dbReference type="GO" id="GO:0008270">
    <property type="term" value="F:zinc ion binding"/>
    <property type="evidence" value="ECO:0007669"/>
    <property type="project" value="UniProtKB-KW"/>
</dbReference>
<dbReference type="Proteomes" id="UP000712281">
    <property type="component" value="Unassembled WGS sequence"/>
</dbReference>
<gene>
    <name evidence="8" type="ORF">F2Q68_00043391</name>
</gene>
<evidence type="ECO:0000256" key="1">
    <source>
        <dbReference type="ARBA" id="ARBA00005690"/>
    </source>
</evidence>
<feature type="domain" description="Replication factor A C-terminal" evidence="6">
    <location>
        <begin position="239"/>
        <end position="356"/>
    </location>
</feature>
<dbReference type="PANTHER" id="PTHR47074:SF11">
    <property type="entry name" value="REVERSE TRANSCRIPTASE-LIKE PROTEIN"/>
    <property type="match status" value="1"/>
</dbReference>
<evidence type="ECO:0000256" key="4">
    <source>
        <dbReference type="ARBA" id="ARBA00022833"/>
    </source>
</evidence>
<dbReference type="InterPro" id="IPR002156">
    <property type="entry name" value="RNaseH_domain"/>
</dbReference>
<evidence type="ECO:0008006" key="10">
    <source>
        <dbReference type="Google" id="ProtNLM"/>
    </source>
</evidence>
<comment type="caution">
    <text evidence="8">The sequence shown here is derived from an EMBL/GenBank/DDBJ whole genome shotgun (WGS) entry which is preliminary data.</text>
</comment>
<dbReference type="SUPFAM" id="SSF50249">
    <property type="entry name" value="Nucleic acid-binding proteins"/>
    <property type="match status" value="1"/>
</dbReference>
<dbReference type="InterPro" id="IPR052929">
    <property type="entry name" value="RNase_H-like_EbsB-rel"/>
</dbReference>
<dbReference type="Gene3D" id="2.40.50.140">
    <property type="entry name" value="Nucleic acid-binding proteins"/>
    <property type="match status" value="1"/>
</dbReference>
<dbReference type="InterPro" id="IPR012340">
    <property type="entry name" value="NA-bd_OB-fold"/>
</dbReference>
<comment type="similarity">
    <text evidence="1">Belongs to the replication factor A protein 1 family.</text>
</comment>
<evidence type="ECO:0000313" key="8">
    <source>
        <dbReference type="EMBL" id="KAF2609077.1"/>
    </source>
</evidence>
<organism evidence="8 9">
    <name type="scientific">Brassica cretica</name>
    <name type="common">Mustard</name>
    <dbReference type="NCBI Taxonomy" id="69181"/>
    <lineage>
        <taxon>Eukaryota</taxon>
        <taxon>Viridiplantae</taxon>
        <taxon>Streptophyta</taxon>
        <taxon>Embryophyta</taxon>
        <taxon>Tracheophyta</taxon>
        <taxon>Spermatophyta</taxon>
        <taxon>Magnoliopsida</taxon>
        <taxon>eudicotyledons</taxon>
        <taxon>Gunneridae</taxon>
        <taxon>Pentapetalae</taxon>
        <taxon>rosids</taxon>
        <taxon>malvids</taxon>
        <taxon>Brassicales</taxon>
        <taxon>Brassicaceae</taxon>
        <taxon>Brassiceae</taxon>
        <taxon>Brassica</taxon>
    </lineage>
</organism>
<keyword evidence="3" id="KW-0863">Zinc-finger</keyword>
<dbReference type="CDD" id="cd06222">
    <property type="entry name" value="RNase_H_like"/>
    <property type="match status" value="1"/>
</dbReference>
<evidence type="ECO:0000256" key="5">
    <source>
        <dbReference type="ARBA" id="ARBA00023125"/>
    </source>
</evidence>
<dbReference type="InterPro" id="IPR012337">
    <property type="entry name" value="RNaseH-like_sf"/>
</dbReference>